<dbReference type="InterPro" id="IPR029044">
    <property type="entry name" value="Nucleotide-diphossugar_trans"/>
</dbReference>
<dbReference type="Proteomes" id="UP000285655">
    <property type="component" value="Unassembled WGS sequence"/>
</dbReference>
<dbReference type="Pfam" id="PF00535">
    <property type="entry name" value="Glycos_transf_2"/>
    <property type="match status" value="1"/>
</dbReference>
<evidence type="ECO:0000313" key="3">
    <source>
        <dbReference type="EMBL" id="RJO61659.1"/>
    </source>
</evidence>
<feature type="domain" description="Glycosyltransferase 2-like" evidence="2">
    <location>
        <begin position="8"/>
        <end position="165"/>
    </location>
</feature>
<dbReference type="Gene3D" id="3.90.550.10">
    <property type="entry name" value="Spore Coat Polysaccharide Biosynthesis Protein SpsA, Chain A"/>
    <property type="match status" value="1"/>
</dbReference>
<proteinExistence type="predicted"/>
<keyword evidence="3" id="KW-0808">Transferase</keyword>
<organism evidence="3 4">
    <name type="scientific">candidate division WS5 bacterium</name>
    <dbReference type="NCBI Taxonomy" id="2093353"/>
    <lineage>
        <taxon>Bacteria</taxon>
        <taxon>candidate division WS5</taxon>
    </lineage>
</organism>
<feature type="transmembrane region" description="Helical" evidence="1">
    <location>
        <begin position="260"/>
        <end position="286"/>
    </location>
</feature>
<dbReference type="InterPro" id="IPR050256">
    <property type="entry name" value="Glycosyltransferase_2"/>
</dbReference>
<dbReference type="EMBL" id="QZJW01000014">
    <property type="protein sequence ID" value="RJO61659.1"/>
    <property type="molecule type" value="Genomic_DNA"/>
</dbReference>
<reference evidence="3 4" key="1">
    <citation type="journal article" date="2017" name="ISME J.">
        <title>Energy and carbon metabolisms in a deep terrestrial subsurface fluid microbial community.</title>
        <authorList>
            <person name="Momper L."/>
            <person name="Jungbluth S.P."/>
            <person name="Lee M.D."/>
            <person name="Amend J.P."/>
        </authorList>
    </citation>
    <scope>NUCLEOTIDE SEQUENCE [LARGE SCALE GENOMIC DNA]</scope>
    <source>
        <strain evidence="3">SURF_29</strain>
    </source>
</reference>
<gene>
    <name evidence="3" type="ORF">C4544_02045</name>
</gene>
<sequence>MSSIKALSVVIPVYNEEEVIISTIDKIHSILKKLNIVYEIVVVNDGSTDRTSEVLMSYGGEIVLLNRDVNRGYGFSLKEGIERATGDWILITDADGTYPLEDIPLFVSECSHADMIVGERSGKSVRMGLFNKLAKVILKKLIYILAYKWVTDINSGLRLFKKEMALRYWDIYPDGFSFTTTLTVAAIIEKYKVKYIPINYYKRTGKSHIKPMRDFFSFVFLILRIVTFFRPLRFFLPISFCFFVFSVVRSLRDIFITNAIGTFAVLLFIISIQSFFFGLLADLIVVKFRGKRINI</sequence>
<name>A0A419DEX9_9BACT</name>
<evidence type="ECO:0000313" key="4">
    <source>
        <dbReference type="Proteomes" id="UP000285655"/>
    </source>
</evidence>
<dbReference type="SUPFAM" id="SSF53448">
    <property type="entry name" value="Nucleotide-diphospho-sugar transferases"/>
    <property type="match status" value="1"/>
</dbReference>
<dbReference type="CDD" id="cd04179">
    <property type="entry name" value="DPM_DPG-synthase_like"/>
    <property type="match status" value="1"/>
</dbReference>
<keyword evidence="1" id="KW-1133">Transmembrane helix</keyword>
<dbReference type="PANTHER" id="PTHR48090">
    <property type="entry name" value="UNDECAPRENYL-PHOSPHATE 4-DEOXY-4-FORMAMIDO-L-ARABINOSE TRANSFERASE-RELATED"/>
    <property type="match status" value="1"/>
</dbReference>
<evidence type="ECO:0000259" key="2">
    <source>
        <dbReference type="Pfam" id="PF00535"/>
    </source>
</evidence>
<evidence type="ECO:0000256" key="1">
    <source>
        <dbReference type="SAM" id="Phobius"/>
    </source>
</evidence>
<feature type="transmembrane region" description="Helical" evidence="1">
    <location>
        <begin position="215"/>
        <end position="248"/>
    </location>
</feature>
<protein>
    <submittedName>
        <fullName evidence="3">Glycosyltransferase family 2 protein</fullName>
    </submittedName>
</protein>
<keyword evidence="1" id="KW-0812">Transmembrane</keyword>
<dbReference type="AlphaFoldDB" id="A0A419DEX9"/>
<comment type="caution">
    <text evidence="3">The sequence shown here is derived from an EMBL/GenBank/DDBJ whole genome shotgun (WGS) entry which is preliminary data.</text>
</comment>
<dbReference type="PANTHER" id="PTHR48090:SF7">
    <property type="entry name" value="RFBJ PROTEIN"/>
    <property type="match status" value="1"/>
</dbReference>
<keyword evidence="1" id="KW-0472">Membrane</keyword>
<accession>A0A419DEX9</accession>
<dbReference type="InterPro" id="IPR001173">
    <property type="entry name" value="Glyco_trans_2-like"/>
</dbReference>
<dbReference type="GO" id="GO:0016740">
    <property type="term" value="F:transferase activity"/>
    <property type="evidence" value="ECO:0007669"/>
    <property type="project" value="UniProtKB-KW"/>
</dbReference>